<dbReference type="STRING" id="861450.HMPREF0080_01758"/>
<feature type="transmembrane region" description="Helical" evidence="2">
    <location>
        <begin position="25"/>
        <end position="47"/>
    </location>
</feature>
<dbReference type="HOGENOM" id="CLU_120467_0_0_9"/>
<feature type="domain" description="EamA" evidence="3">
    <location>
        <begin position="28"/>
        <end position="161"/>
    </location>
</feature>
<dbReference type="InterPro" id="IPR037185">
    <property type="entry name" value="EmrE-like"/>
</dbReference>
<comment type="similarity">
    <text evidence="1">Belongs to the EamA transporter family.</text>
</comment>
<dbReference type="Gene3D" id="1.10.3730.20">
    <property type="match status" value="1"/>
</dbReference>
<dbReference type="EMBL" id="AGCJ01000076">
    <property type="protein sequence ID" value="EHM38630.1"/>
    <property type="molecule type" value="Genomic_DNA"/>
</dbReference>
<comment type="caution">
    <text evidence="4">The sequence shown here is derived from an EMBL/GenBank/DDBJ whole genome shotgun (WGS) entry which is preliminary data.</text>
</comment>
<dbReference type="Pfam" id="PF00892">
    <property type="entry name" value="EamA"/>
    <property type="match status" value="1"/>
</dbReference>
<dbReference type="Proteomes" id="UP000005481">
    <property type="component" value="Unassembled WGS sequence"/>
</dbReference>
<dbReference type="InterPro" id="IPR000620">
    <property type="entry name" value="EamA_dom"/>
</dbReference>
<dbReference type="SUPFAM" id="SSF103481">
    <property type="entry name" value="Multidrug resistance efflux transporter EmrE"/>
    <property type="match status" value="1"/>
</dbReference>
<evidence type="ECO:0000259" key="3">
    <source>
        <dbReference type="Pfam" id="PF00892"/>
    </source>
</evidence>
<feature type="transmembrane region" description="Helical" evidence="2">
    <location>
        <begin position="144"/>
        <end position="161"/>
    </location>
</feature>
<dbReference type="eggNOG" id="COG2510">
    <property type="taxonomic scope" value="Bacteria"/>
</dbReference>
<name>G9YJB3_9FIRM</name>
<keyword evidence="5" id="KW-1185">Reference proteome</keyword>
<dbReference type="PANTHER" id="PTHR22911">
    <property type="entry name" value="ACYL-MALONYL CONDENSING ENZYME-RELATED"/>
    <property type="match status" value="1"/>
</dbReference>
<organism evidence="4 5">
    <name type="scientific">Anaeroglobus geminatus F0357</name>
    <dbReference type="NCBI Taxonomy" id="861450"/>
    <lineage>
        <taxon>Bacteria</taxon>
        <taxon>Bacillati</taxon>
        <taxon>Bacillota</taxon>
        <taxon>Negativicutes</taxon>
        <taxon>Veillonellales</taxon>
        <taxon>Veillonellaceae</taxon>
        <taxon>Anaeroglobus</taxon>
    </lineage>
</organism>
<evidence type="ECO:0000256" key="2">
    <source>
        <dbReference type="SAM" id="Phobius"/>
    </source>
</evidence>
<proteinExistence type="inferred from homology"/>
<evidence type="ECO:0000313" key="4">
    <source>
        <dbReference type="EMBL" id="EHM38630.1"/>
    </source>
</evidence>
<keyword evidence="2" id="KW-1133">Transmembrane helix</keyword>
<reference evidence="4 5" key="1">
    <citation type="submission" date="2011-08" db="EMBL/GenBank/DDBJ databases">
        <authorList>
            <person name="Weinstock G."/>
            <person name="Sodergren E."/>
            <person name="Clifton S."/>
            <person name="Fulton L."/>
            <person name="Fulton B."/>
            <person name="Courtney L."/>
            <person name="Fronick C."/>
            <person name="Harrison M."/>
            <person name="Strong C."/>
            <person name="Farmer C."/>
            <person name="Delahaunty K."/>
            <person name="Markovic C."/>
            <person name="Hall O."/>
            <person name="Minx P."/>
            <person name="Tomlinson C."/>
            <person name="Mitreva M."/>
            <person name="Hou S."/>
            <person name="Chen J."/>
            <person name="Wollam A."/>
            <person name="Pepin K.H."/>
            <person name="Johnson M."/>
            <person name="Bhonagiri V."/>
            <person name="Zhang X."/>
            <person name="Suruliraj S."/>
            <person name="Warren W."/>
            <person name="Chinwalla A."/>
            <person name="Mardis E.R."/>
            <person name="Wilson R.K."/>
        </authorList>
    </citation>
    <scope>NUCLEOTIDE SEQUENCE [LARGE SCALE GENOMIC DNA]</scope>
    <source>
        <strain evidence="4 5">F0357</strain>
    </source>
</reference>
<feature type="transmembrane region" description="Helical" evidence="2">
    <location>
        <begin position="89"/>
        <end position="107"/>
    </location>
</feature>
<evidence type="ECO:0000313" key="5">
    <source>
        <dbReference type="Proteomes" id="UP000005481"/>
    </source>
</evidence>
<dbReference type="AlphaFoldDB" id="G9YJB3"/>
<feature type="transmembrane region" description="Helical" evidence="2">
    <location>
        <begin position="59"/>
        <end position="77"/>
    </location>
</feature>
<accession>G9YJB3</accession>
<protein>
    <submittedName>
        <fullName evidence="4">Putative membrane protein</fullName>
    </submittedName>
</protein>
<evidence type="ECO:0000256" key="1">
    <source>
        <dbReference type="ARBA" id="ARBA00007362"/>
    </source>
</evidence>
<dbReference type="PANTHER" id="PTHR22911:SF137">
    <property type="entry name" value="SOLUTE CARRIER FAMILY 35 MEMBER G2-RELATED"/>
    <property type="match status" value="1"/>
</dbReference>
<sequence>MKQQQRAVPVQCITAVKETMGEGDFVVLVYALASALFAALTTVLAKLGLDGVNSTLATAVRTAVVLLFSWGIVWASGDMQHIHAFSRRNWIFLVLSGLATGFSWICYFKALQMGKVGQVVAIDKFSIVLTVGLAALFAGEALTAKTLAGAILIAAGTLVMVL</sequence>
<gene>
    <name evidence="4" type="ORF">HMPREF0080_01758</name>
</gene>
<dbReference type="GO" id="GO:0016020">
    <property type="term" value="C:membrane"/>
    <property type="evidence" value="ECO:0007669"/>
    <property type="project" value="InterPro"/>
</dbReference>
<keyword evidence="2" id="KW-0472">Membrane</keyword>
<dbReference type="PATRIC" id="fig|861450.3.peg.1627"/>
<keyword evidence="2" id="KW-0812">Transmembrane</keyword>